<protein>
    <submittedName>
        <fullName evidence="1">Uncharacterized protein</fullName>
    </submittedName>
</protein>
<dbReference type="EMBL" id="FNSD01000001">
    <property type="protein sequence ID" value="SEB37633.1"/>
    <property type="molecule type" value="Genomic_DNA"/>
</dbReference>
<reference evidence="1 2" key="1">
    <citation type="submission" date="2016-10" db="EMBL/GenBank/DDBJ databases">
        <authorList>
            <person name="de Groot N.N."/>
        </authorList>
    </citation>
    <scope>NUCLEOTIDE SEQUENCE [LARGE SCALE GENOMIC DNA]</scope>
    <source>
        <strain evidence="1 2">AB35.6</strain>
    </source>
</reference>
<evidence type="ECO:0000313" key="2">
    <source>
        <dbReference type="Proteomes" id="UP000182409"/>
    </source>
</evidence>
<accession>A0A1H4IUE1</accession>
<gene>
    <name evidence="1" type="ORF">SAMN05443244_0085</name>
</gene>
<evidence type="ECO:0000313" key="1">
    <source>
        <dbReference type="EMBL" id="SEB37633.1"/>
    </source>
</evidence>
<proteinExistence type="predicted"/>
<name>A0A1H4IUE1_9BACT</name>
<sequence>MTALELESNAEVDAPTSDARWSLVERILATNAFQRSPRLSEFLRHATEMTLAGNEDQLSEQRVGTRVFGRAEDYDCSADTVVRSSALRLRRQLELYFQRDGSSEPVVLTLPRGGYRVVFESRPMVVPVSPDADPSAPPETALDPTEMRAPIAPEVTAGSSVRTSRALLSLTILLLLAFAVESYLLLTKKPSRVTPPTSVLWSVLFTANHPTRIVLGDSGLVLFHAVTHRYLSLADYVAHRYDVPSEARDPDFARFLSQRRYTSIVDADALARFARLPEASPDRTFVKFARDMRLEDLKDGNVILLGAQEADPWVEMFERSMDFQFVGPTKDADAHFTDRRAASGRPQMYSTTGGRVFAVVAFLPNLNNSGNVLLLEGLNMTGTESALDFILEKERIEPLLKKLRKPDGTLPYFEILIECRAVTDEATPAEVIQVRLHPH</sequence>
<organism evidence="1 2">
    <name type="scientific">Terriglobus roseus</name>
    <dbReference type="NCBI Taxonomy" id="392734"/>
    <lineage>
        <taxon>Bacteria</taxon>
        <taxon>Pseudomonadati</taxon>
        <taxon>Acidobacteriota</taxon>
        <taxon>Terriglobia</taxon>
        <taxon>Terriglobales</taxon>
        <taxon>Acidobacteriaceae</taxon>
        <taxon>Terriglobus</taxon>
    </lineage>
</organism>
<dbReference type="Proteomes" id="UP000182409">
    <property type="component" value="Unassembled WGS sequence"/>
</dbReference>
<dbReference type="AlphaFoldDB" id="A0A1H4IUE1"/>